<dbReference type="Proteomes" id="UP001056120">
    <property type="component" value="Linkage Group LG29"/>
</dbReference>
<reference evidence="1 2" key="2">
    <citation type="journal article" date="2022" name="Mol. Ecol. Resour.">
        <title>The genomes of chicory, endive, great burdock and yacon provide insights into Asteraceae paleo-polyploidization history and plant inulin production.</title>
        <authorList>
            <person name="Fan W."/>
            <person name="Wang S."/>
            <person name="Wang H."/>
            <person name="Wang A."/>
            <person name="Jiang F."/>
            <person name="Liu H."/>
            <person name="Zhao H."/>
            <person name="Xu D."/>
            <person name="Zhang Y."/>
        </authorList>
    </citation>
    <scope>NUCLEOTIDE SEQUENCE [LARGE SCALE GENOMIC DNA]</scope>
    <source>
        <strain evidence="2">cv. Yunnan</strain>
        <tissue evidence="1">Leaves</tissue>
    </source>
</reference>
<gene>
    <name evidence="1" type="ORF">L1987_86504</name>
</gene>
<reference evidence="2" key="1">
    <citation type="journal article" date="2022" name="Mol. Ecol. Resour.">
        <title>The genomes of chicory, endive, great burdock and yacon provide insights into Asteraceae palaeo-polyploidization history and plant inulin production.</title>
        <authorList>
            <person name="Fan W."/>
            <person name="Wang S."/>
            <person name="Wang H."/>
            <person name="Wang A."/>
            <person name="Jiang F."/>
            <person name="Liu H."/>
            <person name="Zhao H."/>
            <person name="Xu D."/>
            <person name="Zhang Y."/>
        </authorList>
    </citation>
    <scope>NUCLEOTIDE SEQUENCE [LARGE SCALE GENOMIC DNA]</scope>
    <source>
        <strain evidence="2">cv. Yunnan</strain>
    </source>
</reference>
<organism evidence="1 2">
    <name type="scientific">Smallanthus sonchifolius</name>
    <dbReference type="NCBI Taxonomy" id="185202"/>
    <lineage>
        <taxon>Eukaryota</taxon>
        <taxon>Viridiplantae</taxon>
        <taxon>Streptophyta</taxon>
        <taxon>Embryophyta</taxon>
        <taxon>Tracheophyta</taxon>
        <taxon>Spermatophyta</taxon>
        <taxon>Magnoliopsida</taxon>
        <taxon>eudicotyledons</taxon>
        <taxon>Gunneridae</taxon>
        <taxon>Pentapetalae</taxon>
        <taxon>asterids</taxon>
        <taxon>campanulids</taxon>
        <taxon>Asterales</taxon>
        <taxon>Asteraceae</taxon>
        <taxon>Asteroideae</taxon>
        <taxon>Heliantheae alliance</taxon>
        <taxon>Millerieae</taxon>
        <taxon>Smallanthus</taxon>
    </lineage>
</organism>
<protein>
    <submittedName>
        <fullName evidence="1">Uncharacterized protein</fullName>
    </submittedName>
</protein>
<keyword evidence="2" id="KW-1185">Reference proteome</keyword>
<dbReference type="EMBL" id="CM042046">
    <property type="protein sequence ID" value="KAI3676890.1"/>
    <property type="molecule type" value="Genomic_DNA"/>
</dbReference>
<evidence type="ECO:0000313" key="2">
    <source>
        <dbReference type="Proteomes" id="UP001056120"/>
    </source>
</evidence>
<proteinExistence type="predicted"/>
<sequence>MTFTSFMNILFATVSFLKPTVLCRLPQYLIETRHTDGVDTPASSSTCPFILRLHKHPLCHSNTINQFHITTTNLSKITFAILILISCVVANGMLGGRTEVADVKANKEIQGIGRYSVEEYNRLRRIRAANSDGGLRFLRVVEAEKQVVSGMKYYLIIEAFSKTSGDPEVFEAVVVVKPWLRSKQLMKFAPSEASLQPVW</sequence>
<evidence type="ECO:0000313" key="1">
    <source>
        <dbReference type="EMBL" id="KAI3676890.1"/>
    </source>
</evidence>
<accession>A0ACB8XZF4</accession>
<comment type="caution">
    <text evidence="1">The sequence shown here is derived from an EMBL/GenBank/DDBJ whole genome shotgun (WGS) entry which is preliminary data.</text>
</comment>
<name>A0ACB8XZF4_9ASTR</name>